<dbReference type="PANTHER" id="PTHR43086:SF3">
    <property type="entry name" value="NADP-DEPENDENT 3-HYDROXY ACID DEHYDROGENASE YDFG"/>
    <property type="match status" value="1"/>
</dbReference>
<accession>A0ABY7DMQ2</accession>
<reference evidence="3" key="1">
    <citation type="submission" date="2022-11" db="EMBL/GenBank/DDBJ databases">
        <title>Centuries of genome instability and evolution in soft-shell clam transmissible cancer (bioRxiv).</title>
        <authorList>
            <person name="Hart S.F.M."/>
            <person name="Yonemitsu M.A."/>
            <person name="Giersch R.M."/>
            <person name="Beal B.F."/>
            <person name="Arriagada G."/>
            <person name="Davis B.W."/>
            <person name="Ostrander E.A."/>
            <person name="Goff S.P."/>
            <person name="Metzger M.J."/>
        </authorList>
    </citation>
    <scope>NUCLEOTIDE SEQUENCE</scope>
    <source>
        <strain evidence="3">MELC-2E11</strain>
        <tissue evidence="3">Siphon/mantle</tissue>
    </source>
</reference>
<keyword evidence="4" id="KW-1185">Reference proteome</keyword>
<dbReference type="InterPro" id="IPR002347">
    <property type="entry name" value="SDR_fam"/>
</dbReference>
<sequence>MYNYYERNIINWGSERKKTRFFQKFSYTADTLHKTTSQIGLSFPYLDSELLAVYFKHLSSRGIIQRTRQRKSLDDKVAIVTGASSGIGKAIATAMAEAGAKVSMAARRTNKLQEVQTAIANSGGVPISVKELVRHTEATLGPVDILVNNAGTMYYTMMKNIHEDEWDTQIDVNIKARSNKLHCRCARRNGPAAKRTHH</sequence>
<proteinExistence type="inferred from homology"/>
<dbReference type="PRINTS" id="PR00081">
    <property type="entry name" value="GDHRDH"/>
</dbReference>
<name>A0ABY7DMQ2_MYAAR</name>
<gene>
    <name evidence="3" type="ORF">MAR_022370</name>
</gene>
<dbReference type="EMBL" id="CP111014">
    <property type="protein sequence ID" value="WAQ97997.1"/>
    <property type="molecule type" value="Genomic_DNA"/>
</dbReference>
<evidence type="ECO:0000256" key="2">
    <source>
        <dbReference type="ARBA" id="ARBA00038261"/>
    </source>
</evidence>
<evidence type="ECO:0000313" key="4">
    <source>
        <dbReference type="Proteomes" id="UP001164746"/>
    </source>
</evidence>
<comment type="similarity">
    <text evidence="2">Belongs to the short-chain dehydrogenases/reductases (SDR) family. 17-beta-HSD 3 subfamily.</text>
</comment>
<keyword evidence="1" id="KW-0560">Oxidoreductase</keyword>
<organism evidence="3 4">
    <name type="scientific">Mya arenaria</name>
    <name type="common">Soft-shell clam</name>
    <dbReference type="NCBI Taxonomy" id="6604"/>
    <lineage>
        <taxon>Eukaryota</taxon>
        <taxon>Metazoa</taxon>
        <taxon>Spiralia</taxon>
        <taxon>Lophotrochozoa</taxon>
        <taxon>Mollusca</taxon>
        <taxon>Bivalvia</taxon>
        <taxon>Autobranchia</taxon>
        <taxon>Heteroconchia</taxon>
        <taxon>Euheterodonta</taxon>
        <taxon>Imparidentia</taxon>
        <taxon>Neoheterodontei</taxon>
        <taxon>Myida</taxon>
        <taxon>Myoidea</taxon>
        <taxon>Myidae</taxon>
        <taxon>Mya</taxon>
    </lineage>
</organism>
<dbReference type="CDD" id="cd05233">
    <property type="entry name" value="SDR_c"/>
    <property type="match status" value="1"/>
</dbReference>
<dbReference type="Gene3D" id="3.40.50.720">
    <property type="entry name" value="NAD(P)-binding Rossmann-like Domain"/>
    <property type="match status" value="1"/>
</dbReference>
<dbReference type="SUPFAM" id="SSF51735">
    <property type="entry name" value="NAD(P)-binding Rossmann-fold domains"/>
    <property type="match status" value="1"/>
</dbReference>
<evidence type="ECO:0000313" key="3">
    <source>
        <dbReference type="EMBL" id="WAQ97997.1"/>
    </source>
</evidence>
<dbReference type="Proteomes" id="UP001164746">
    <property type="component" value="Chromosome 3"/>
</dbReference>
<protein>
    <submittedName>
        <fullName evidence="3">Y2567-like protein</fullName>
    </submittedName>
</protein>
<evidence type="ECO:0000256" key="1">
    <source>
        <dbReference type="ARBA" id="ARBA00023002"/>
    </source>
</evidence>
<dbReference type="InterPro" id="IPR036291">
    <property type="entry name" value="NAD(P)-bd_dom_sf"/>
</dbReference>
<dbReference type="Pfam" id="PF00106">
    <property type="entry name" value="adh_short"/>
    <property type="match status" value="1"/>
</dbReference>
<dbReference type="PANTHER" id="PTHR43086">
    <property type="entry name" value="VERY-LONG-CHAIN 3-OXOOACYL-COA REDUCTASE"/>
    <property type="match status" value="1"/>
</dbReference>